<keyword evidence="6 11" id="KW-0378">Hydrolase</keyword>
<evidence type="ECO:0000256" key="7">
    <source>
        <dbReference type="ARBA" id="ARBA00022842"/>
    </source>
</evidence>
<dbReference type="PROSITE" id="PS51462">
    <property type="entry name" value="NUDIX"/>
    <property type="match status" value="1"/>
</dbReference>
<evidence type="ECO:0000313" key="12">
    <source>
        <dbReference type="Proteomes" id="UP001438953"/>
    </source>
</evidence>
<dbReference type="InterPro" id="IPR015376">
    <property type="entry name" value="Znr_NADH_PPase"/>
</dbReference>
<name>A0ABV1SCU8_9RHOB</name>
<dbReference type="SUPFAM" id="SSF55811">
    <property type="entry name" value="Nudix"/>
    <property type="match status" value="1"/>
</dbReference>
<dbReference type="InterPro" id="IPR050241">
    <property type="entry name" value="NAD-cap_RNA_hydrolase_NudC"/>
</dbReference>
<dbReference type="NCBIfam" id="NF001299">
    <property type="entry name" value="PRK00241.1"/>
    <property type="match status" value="1"/>
</dbReference>
<dbReference type="InterPro" id="IPR015375">
    <property type="entry name" value="NADH_PPase-like_N"/>
</dbReference>
<dbReference type="PANTHER" id="PTHR42904:SF6">
    <property type="entry name" value="NAD-CAPPED RNA HYDROLASE NUDT12"/>
    <property type="match status" value="1"/>
</dbReference>
<dbReference type="InterPro" id="IPR049734">
    <property type="entry name" value="NudC-like_C"/>
</dbReference>
<dbReference type="EMBL" id="JAYWLC010000002">
    <property type="protein sequence ID" value="MER5170726.1"/>
    <property type="molecule type" value="Genomic_DNA"/>
</dbReference>
<organism evidence="11 12">
    <name type="scientific">Thioclava kandeliae</name>
    <dbReference type="NCBI Taxonomy" id="3070818"/>
    <lineage>
        <taxon>Bacteria</taxon>
        <taxon>Pseudomonadati</taxon>
        <taxon>Pseudomonadota</taxon>
        <taxon>Alphaproteobacteria</taxon>
        <taxon>Rhodobacterales</taxon>
        <taxon>Paracoccaceae</taxon>
        <taxon>Thioclava</taxon>
    </lineage>
</organism>
<evidence type="ECO:0000256" key="4">
    <source>
        <dbReference type="ARBA" id="ARBA00012381"/>
    </source>
</evidence>
<dbReference type="Gene3D" id="3.90.79.20">
    <property type="match status" value="1"/>
</dbReference>
<comment type="cofactor">
    <cofactor evidence="1">
        <name>Mg(2+)</name>
        <dbReference type="ChEBI" id="CHEBI:18420"/>
    </cofactor>
</comment>
<dbReference type="Gene3D" id="3.90.79.10">
    <property type="entry name" value="Nucleoside Triphosphate Pyrophosphohydrolase"/>
    <property type="match status" value="1"/>
</dbReference>
<keyword evidence="7" id="KW-0460">Magnesium</keyword>
<keyword evidence="5" id="KW-0479">Metal-binding</keyword>
<dbReference type="PANTHER" id="PTHR42904">
    <property type="entry name" value="NUDIX HYDROLASE, NUDC SUBFAMILY"/>
    <property type="match status" value="1"/>
</dbReference>
<proteinExistence type="inferred from homology"/>
<sequence>MSSAASGRILPSQGPFFHDRRTGLAFAGGGLDRAGLSREMPDLADAWVLAVAQGQILCCGDHEATPVLGLLPASAPLFSGQAGTQVLLGQVEGKMIVARDLPPDISAPEGLGFRDLREVMTDLTPLEAELSATARGVLGWHRSHGFCASCGQRSEPVQSGWQRQCPSCGAAHFPRTDPCVIMLVTHGNDLLLGRNPNWPEGMYSCLAGFMEPGETVEAAVRREVFEETSVSVGPVRPVASQPWPFPASLMMGCHAEALSREIVTDPIEIEDALWISRERLLQVMAGRDSVIRAPRRGAIAGWLMREWLADRL</sequence>
<dbReference type="Pfam" id="PF00293">
    <property type="entry name" value="NUDIX"/>
    <property type="match status" value="1"/>
</dbReference>
<comment type="caution">
    <text evidence="11">The sequence shown here is derived from an EMBL/GenBank/DDBJ whole genome shotgun (WGS) entry which is preliminary data.</text>
</comment>
<keyword evidence="12" id="KW-1185">Reference proteome</keyword>
<comment type="catalytic activity">
    <reaction evidence="9">
        <text>a 5'-end NAD(+)-phospho-ribonucleoside in mRNA + H2O = a 5'-end phospho-adenosine-phospho-ribonucleoside in mRNA + beta-nicotinamide D-ribonucleotide + 2 H(+)</text>
        <dbReference type="Rhea" id="RHEA:60876"/>
        <dbReference type="Rhea" id="RHEA-COMP:15698"/>
        <dbReference type="Rhea" id="RHEA-COMP:15719"/>
        <dbReference type="ChEBI" id="CHEBI:14649"/>
        <dbReference type="ChEBI" id="CHEBI:15377"/>
        <dbReference type="ChEBI" id="CHEBI:15378"/>
        <dbReference type="ChEBI" id="CHEBI:144029"/>
        <dbReference type="ChEBI" id="CHEBI:144051"/>
    </reaction>
    <physiologicalReaction direction="left-to-right" evidence="9">
        <dbReference type="Rhea" id="RHEA:60877"/>
    </physiologicalReaction>
</comment>
<dbReference type="Pfam" id="PF09297">
    <property type="entry name" value="Zn_ribbon_NUD"/>
    <property type="match status" value="1"/>
</dbReference>
<dbReference type="CDD" id="cd03429">
    <property type="entry name" value="NUDIX_NADH_pyrophosphatase_Nudt13"/>
    <property type="match status" value="1"/>
</dbReference>
<accession>A0ABV1SCU8</accession>
<dbReference type="Proteomes" id="UP001438953">
    <property type="component" value="Unassembled WGS sequence"/>
</dbReference>
<dbReference type="RefSeq" id="WP_350934743.1">
    <property type="nucleotide sequence ID" value="NZ_JAYWLC010000002.1"/>
</dbReference>
<evidence type="ECO:0000256" key="1">
    <source>
        <dbReference type="ARBA" id="ARBA00001946"/>
    </source>
</evidence>
<keyword evidence="8" id="KW-0520">NAD</keyword>
<protein>
    <recommendedName>
        <fullName evidence="4">NAD(+) diphosphatase</fullName>
        <ecNumber evidence="4">3.6.1.22</ecNumber>
    </recommendedName>
</protein>
<evidence type="ECO:0000259" key="10">
    <source>
        <dbReference type="PROSITE" id="PS51462"/>
    </source>
</evidence>
<dbReference type="Pfam" id="PF09296">
    <property type="entry name" value="NUDIX-like"/>
    <property type="match status" value="1"/>
</dbReference>
<evidence type="ECO:0000256" key="3">
    <source>
        <dbReference type="ARBA" id="ARBA00009595"/>
    </source>
</evidence>
<comment type="similarity">
    <text evidence="3">Belongs to the Nudix hydrolase family. NudC subfamily.</text>
</comment>
<evidence type="ECO:0000313" key="11">
    <source>
        <dbReference type="EMBL" id="MER5170726.1"/>
    </source>
</evidence>
<evidence type="ECO:0000256" key="9">
    <source>
        <dbReference type="ARBA" id="ARBA00023679"/>
    </source>
</evidence>
<comment type="cofactor">
    <cofactor evidence="2">
        <name>Zn(2+)</name>
        <dbReference type="ChEBI" id="CHEBI:29105"/>
    </cofactor>
</comment>
<dbReference type="GO" id="GO:0016787">
    <property type="term" value="F:hydrolase activity"/>
    <property type="evidence" value="ECO:0007669"/>
    <property type="project" value="UniProtKB-KW"/>
</dbReference>
<dbReference type="EC" id="3.6.1.22" evidence="4"/>
<evidence type="ECO:0000256" key="8">
    <source>
        <dbReference type="ARBA" id="ARBA00023027"/>
    </source>
</evidence>
<evidence type="ECO:0000256" key="2">
    <source>
        <dbReference type="ARBA" id="ARBA00001947"/>
    </source>
</evidence>
<feature type="domain" description="Nudix hydrolase" evidence="10">
    <location>
        <begin position="174"/>
        <end position="305"/>
    </location>
</feature>
<evidence type="ECO:0000256" key="6">
    <source>
        <dbReference type="ARBA" id="ARBA00022801"/>
    </source>
</evidence>
<gene>
    <name evidence="11" type="primary">nudC</name>
    <name evidence="11" type="ORF">VSX56_02975</name>
</gene>
<evidence type="ECO:0000256" key="5">
    <source>
        <dbReference type="ARBA" id="ARBA00022723"/>
    </source>
</evidence>
<dbReference type="InterPro" id="IPR000086">
    <property type="entry name" value="NUDIX_hydrolase_dom"/>
</dbReference>
<reference evidence="11 12" key="1">
    <citation type="submission" date="2024-06" db="EMBL/GenBank/DDBJ databases">
        <title>Thioclava kandeliae sp. nov. from a rhizosphere soil sample of Kandelia candel in a mangrove.</title>
        <authorList>
            <person name="Mu T."/>
        </authorList>
    </citation>
    <scope>NUCLEOTIDE SEQUENCE [LARGE SCALE GENOMIC DNA]</scope>
    <source>
        <strain evidence="11 12">CPCC 100088</strain>
    </source>
</reference>
<dbReference type="InterPro" id="IPR015797">
    <property type="entry name" value="NUDIX_hydrolase-like_dom_sf"/>
</dbReference>